<organism evidence="8 9">
    <name type="scientific">Paramecium sonneborni</name>
    <dbReference type="NCBI Taxonomy" id="65129"/>
    <lineage>
        <taxon>Eukaryota</taxon>
        <taxon>Sar</taxon>
        <taxon>Alveolata</taxon>
        <taxon>Ciliophora</taxon>
        <taxon>Intramacronucleata</taxon>
        <taxon>Oligohymenophorea</taxon>
        <taxon>Peniculida</taxon>
        <taxon>Parameciidae</taxon>
        <taxon>Paramecium</taxon>
    </lineage>
</organism>
<dbReference type="EMBL" id="CAJJDN010000086">
    <property type="protein sequence ID" value="CAD8106109.1"/>
    <property type="molecule type" value="Genomic_DNA"/>
</dbReference>
<dbReference type="GO" id="GO:0004674">
    <property type="term" value="F:protein serine/threonine kinase activity"/>
    <property type="evidence" value="ECO:0007669"/>
    <property type="project" value="UniProtKB-KW"/>
</dbReference>
<dbReference type="EC" id="2.7.11.1" evidence="1"/>
<evidence type="ECO:0000256" key="2">
    <source>
        <dbReference type="ARBA" id="ARBA00022527"/>
    </source>
</evidence>
<comment type="caution">
    <text evidence="8">The sequence shown here is derived from an EMBL/GenBank/DDBJ whole genome shotgun (WGS) entry which is preliminary data.</text>
</comment>
<evidence type="ECO:0000256" key="5">
    <source>
        <dbReference type="ARBA" id="ARBA00022777"/>
    </source>
</evidence>
<dbReference type="PROSITE" id="PS50011">
    <property type="entry name" value="PROTEIN_KINASE_DOM"/>
    <property type="match status" value="1"/>
</dbReference>
<evidence type="ECO:0000259" key="7">
    <source>
        <dbReference type="PROSITE" id="PS50011"/>
    </source>
</evidence>
<keyword evidence="2" id="KW-0723">Serine/threonine-protein kinase</keyword>
<gene>
    <name evidence="8" type="ORF">PSON_ATCC_30995.1.T0860031</name>
</gene>
<dbReference type="PANTHER" id="PTHR24356:SF163">
    <property type="entry name" value="3-PHOSPHOINOSITIDE-DEPENDENT PROTEIN KINASE 1-RELATED"/>
    <property type="match status" value="1"/>
</dbReference>
<dbReference type="AlphaFoldDB" id="A0A8S1PU63"/>
<keyword evidence="5" id="KW-0418">Kinase</keyword>
<dbReference type="InterPro" id="IPR050236">
    <property type="entry name" value="Ser_Thr_kinase_AGC"/>
</dbReference>
<accession>A0A8S1PU63</accession>
<dbReference type="GO" id="GO:0005524">
    <property type="term" value="F:ATP binding"/>
    <property type="evidence" value="ECO:0007669"/>
    <property type="project" value="UniProtKB-KW"/>
</dbReference>
<dbReference type="PANTHER" id="PTHR24356">
    <property type="entry name" value="SERINE/THREONINE-PROTEIN KINASE"/>
    <property type="match status" value="1"/>
</dbReference>
<keyword evidence="6" id="KW-0067">ATP-binding</keyword>
<reference evidence="8" key="1">
    <citation type="submission" date="2021-01" db="EMBL/GenBank/DDBJ databases">
        <authorList>
            <consortium name="Genoscope - CEA"/>
            <person name="William W."/>
        </authorList>
    </citation>
    <scope>NUCLEOTIDE SEQUENCE</scope>
</reference>
<dbReference type="Pfam" id="PF00069">
    <property type="entry name" value="Pkinase"/>
    <property type="match status" value="1"/>
</dbReference>
<evidence type="ECO:0000256" key="1">
    <source>
        <dbReference type="ARBA" id="ARBA00012513"/>
    </source>
</evidence>
<keyword evidence="3" id="KW-0808">Transferase</keyword>
<protein>
    <recommendedName>
        <fullName evidence="1">non-specific serine/threonine protein kinase</fullName>
        <ecNumber evidence="1">2.7.11.1</ecNumber>
    </recommendedName>
</protein>
<proteinExistence type="predicted"/>
<dbReference type="OrthoDB" id="347657at2759"/>
<dbReference type="Proteomes" id="UP000692954">
    <property type="component" value="Unassembled WGS sequence"/>
</dbReference>
<sequence>MNQNQVLSLLSSKDINNYSFIKMLGTESYSEVFQGKNKRNGEETAIKVIDKVFLAKQNKSHLIYLESNALMSINHPEVIKCYATYESNTKLYLSLELMNCGTFRDYIKGKYYQLERYNLSCQNDCHFKYIQTLAEDNTGKLIYTITVVLGQEQITNLKEVKNYLILQYMLELDKNNLKILD</sequence>
<evidence type="ECO:0000313" key="8">
    <source>
        <dbReference type="EMBL" id="CAD8106109.1"/>
    </source>
</evidence>
<dbReference type="SMART" id="SM00220">
    <property type="entry name" value="S_TKc"/>
    <property type="match status" value="1"/>
</dbReference>
<keyword evidence="9" id="KW-1185">Reference proteome</keyword>
<evidence type="ECO:0000256" key="6">
    <source>
        <dbReference type="ARBA" id="ARBA00022840"/>
    </source>
</evidence>
<dbReference type="InterPro" id="IPR000719">
    <property type="entry name" value="Prot_kinase_dom"/>
</dbReference>
<name>A0A8S1PU63_9CILI</name>
<keyword evidence="4" id="KW-0547">Nucleotide-binding</keyword>
<evidence type="ECO:0000256" key="4">
    <source>
        <dbReference type="ARBA" id="ARBA00022741"/>
    </source>
</evidence>
<evidence type="ECO:0000313" key="9">
    <source>
        <dbReference type="Proteomes" id="UP000692954"/>
    </source>
</evidence>
<dbReference type="GO" id="GO:0035556">
    <property type="term" value="P:intracellular signal transduction"/>
    <property type="evidence" value="ECO:0007669"/>
    <property type="project" value="TreeGrafter"/>
</dbReference>
<feature type="domain" description="Protein kinase" evidence="7">
    <location>
        <begin position="18"/>
        <end position="181"/>
    </location>
</feature>
<evidence type="ECO:0000256" key="3">
    <source>
        <dbReference type="ARBA" id="ARBA00022679"/>
    </source>
</evidence>